<dbReference type="EMBL" id="WVHK01000026">
    <property type="protein sequence ID" value="MXV19740.1"/>
    <property type="molecule type" value="Genomic_DNA"/>
</dbReference>
<organism evidence="1 2">
    <name type="scientific">Deinococcus xianganensis</name>
    <dbReference type="NCBI Taxonomy" id="1507289"/>
    <lineage>
        <taxon>Bacteria</taxon>
        <taxon>Thermotogati</taxon>
        <taxon>Deinococcota</taxon>
        <taxon>Deinococci</taxon>
        <taxon>Deinococcales</taxon>
        <taxon>Deinococcaceae</taxon>
        <taxon>Deinococcus</taxon>
    </lineage>
</organism>
<evidence type="ECO:0000313" key="2">
    <source>
        <dbReference type="Proteomes" id="UP000430519"/>
    </source>
</evidence>
<evidence type="ECO:0000313" key="1">
    <source>
        <dbReference type="EMBL" id="MXV19740.1"/>
    </source>
</evidence>
<comment type="caution">
    <text evidence="1">The sequence shown here is derived from an EMBL/GenBank/DDBJ whole genome shotgun (WGS) entry which is preliminary data.</text>
</comment>
<accession>A0A6I4YGZ4</accession>
<gene>
    <name evidence="1" type="ORF">GLX28_08840</name>
</gene>
<protein>
    <submittedName>
        <fullName evidence="1">Uncharacterized protein</fullName>
    </submittedName>
</protein>
<sequence length="60" mass="6435">MRWLTLPLLVGVMVALATAVALLVPSRRRVCDRVGVEVSAPRLALGHHAVVTVLITHLVS</sequence>
<dbReference type="RefSeq" id="WP_237427228.1">
    <property type="nucleotide sequence ID" value="NZ_WVHK01000026.1"/>
</dbReference>
<proteinExistence type="predicted"/>
<name>A0A6I4YGZ4_9DEIO</name>
<reference evidence="1 2" key="1">
    <citation type="submission" date="2019-11" db="EMBL/GenBank/DDBJ databases">
        <title>Genome sequence of Deinococcus xianganensis Y35, AI-2 producing algicidal bacterium, isolated from lake water.</title>
        <authorList>
            <person name="Li Y."/>
        </authorList>
    </citation>
    <scope>NUCLEOTIDE SEQUENCE [LARGE SCALE GENOMIC DNA]</scope>
    <source>
        <strain evidence="1 2">Y35</strain>
    </source>
</reference>
<dbReference type="AlphaFoldDB" id="A0A6I4YGZ4"/>
<dbReference type="Proteomes" id="UP000430519">
    <property type="component" value="Unassembled WGS sequence"/>
</dbReference>
<keyword evidence="2" id="KW-1185">Reference proteome</keyword>